<dbReference type="PANTHER" id="PTHR22602">
    <property type="entry name" value="TRANSFERASE CAF17, MITOCHONDRIAL-RELATED"/>
    <property type="match status" value="1"/>
</dbReference>
<keyword evidence="5" id="KW-0808">Transferase</keyword>
<dbReference type="GO" id="GO:0008168">
    <property type="term" value="F:methyltransferase activity"/>
    <property type="evidence" value="ECO:0007669"/>
    <property type="project" value="UniProtKB-KW"/>
</dbReference>
<dbReference type="GO" id="GO:0005759">
    <property type="term" value="C:mitochondrial matrix"/>
    <property type="evidence" value="ECO:0007669"/>
    <property type="project" value="UniProtKB-SubCell"/>
</dbReference>
<protein>
    <submittedName>
        <fullName evidence="5">Aminomethyltransferase folate-binding domain-containing protein</fullName>
    </submittedName>
</protein>
<dbReference type="Proteomes" id="UP000268321">
    <property type="component" value="Unassembled WGS sequence"/>
</dbReference>
<dbReference type="GO" id="GO:0016226">
    <property type="term" value="P:iron-sulfur cluster assembly"/>
    <property type="evidence" value="ECO:0007669"/>
    <property type="project" value="TreeGrafter"/>
</dbReference>
<accession>A0A4V1J2P0</accession>
<dbReference type="Gene3D" id="2.40.30.160">
    <property type="match status" value="1"/>
</dbReference>
<evidence type="ECO:0000256" key="3">
    <source>
        <dbReference type="ARBA" id="ARBA00023128"/>
    </source>
</evidence>
<reference evidence="6" key="1">
    <citation type="journal article" date="2018" name="Nat. Microbiol.">
        <title>Leveraging single-cell genomics to expand the fungal tree of life.</title>
        <authorList>
            <person name="Ahrendt S.R."/>
            <person name="Quandt C.A."/>
            <person name="Ciobanu D."/>
            <person name="Clum A."/>
            <person name="Salamov A."/>
            <person name="Andreopoulos B."/>
            <person name="Cheng J.F."/>
            <person name="Woyke T."/>
            <person name="Pelin A."/>
            <person name="Henrissat B."/>
            <person name="Reynolds N.K."/>
            <person name="Benny G.L."/>
            <person name="Smith M.E."/>
            <person name="James T.Y."/>
            <person name="Grigoriev I.V."/>
        </authorList>
    </citation>
    <scope>NUCLEOTIDE SEQUENCE [LARGE SCALE GENOMIC DNA]</scope>
    <source>
        <strain evidence="6">Baker2002</strain>
    </source>
</reference>
<keyword evidence="5" id="KW-0489">Methyltransferase</keyword>
<comment type="similarity">
    <text evidence="4">Belongs to the GcvT family. CAF17/IBA57 subfamily.</text>
</comment>
<comment type="subcellular location">
    <subcellularLocation>
        <location evidence="1">Mitochondrion matrix</location>
    </subcellularLocation>
</comment>
<dbReference type="NCBIfam" id="TIGR03317">
    <property type="entry name" value="ygfZ_signature"/>
    <property type="match status" value="1"/>
</dbReference>
<proteinExistence type="inferred from homology"/>
<dbReference type="EMBL" id="ML004499">
    <property type="protein sequence ID" value="RKP29229.1"/>
    <property type="molecule type" value="Genomic_DNA"/>
</dbReference>
<evidence type="ECO:0000313" key="6">
    <source>
        <dbReference type="Proteomes" id="UP000268321"/>
    </source>
</evidence>
<keyword evidence="6" id="KW-1185">Reference proteome</keyword>
<dbReference type="InterPro" id="IPR027266">
    <property type="entry name" value="TrmE/GcvT-like"/>
</dbReference>
<name>A0A4V1J2P0_9ASCO</name>
<dbReference type="Gene3D" id="3.30.1360.120">
    <property type="entry name" value="Probable tRNA modification gtpase trme, domain 1"/>
    <property type="match status" value="1"/>
</dbReference>
<dbReference type="InterPro" id="IPR045179">
    <property type="entry name" value="YgfZ/GcvT"/>
</dbReference>
<sequence>MAGIAPIASSFIRIRGLDAAKFLNGLITTRLSPHVTKKKEHTITTVKRTDEHLDSIDITKNWGTMFEDIRSPGLGVHVLRSGVYSMFLNSKGRVVTDCFTFPYPFHGTTTRFAEACEASPEYVVEVGTRDASRLLTMLKMHKLSAKATIEQAPELNSYYYYNDSAEYKAYLREIYLKYFLTKTPNDAWNSANTLAVSEEIFSQTAAESIVGFAIDNRIPVFGLKIVTDSAFDYPSSIFSESFRSRFDTAVVTEAAVRARRFRSGLFETADSPAGTSILPFETNLDFNDGLSLNKGCYVGQELTIRTYNLGVIRKRIVPVVFDQDVSDKLALTGLTEVPIERVTAASETKPRRGKLGKLMSVDGALGFLLVVHEDVLWDNRYVAVVDGQKVGLTARLPDHWQMKA</sequence>
<keyword evidence="3" id="KW-0496">Mitochondrion</keyword>
<dbReference type="AlphaFoldDB" id="A0A4V1J2P0"/>
<gene>
    <name evidence="5" type="ORF">METBISCDRAFT_19119</name>
</gene>
<dbReference type="OrthoDB" id="191995at2759"/>
<dbReference type="SUPFAM" id="SSF103025">
    <property type="entry name" value="Folate-binding domain"/>
    <property type="match status" value="1"/>
</dbReference>
<keyword evidence="2" id="KW-0809">Transit peptide</keyword>
<evidence type="ECO:0000313" key="5">
    <source>
        <dbReference type="EMBL" id="RKP29229.1"/>
    </source>
</evidence>
<dbReference type="InterPro" id="IPR017703">
    <property type="entry name" value="YgfZ/GCV_T_CS"/>
</dbReference>
<evidence type="ECO:0000256" key="2">
    <source>
        <dbReference type="ARBA" id="ARBA00022946"/>
    </source>
</evidence>
<organism evidence="5 6">
    <name type="scientific">Metschnikowia bicuspidata</name>
    <dbReference type="NCBI Taxonomy" id="27322"/>
    <lineage>
        <taxon>Eukaryota</taxon>
        <taxon>Fungi</taxon>
        <taxon>Dikarya</taxon>
        <taxon>Ascomycota</taxon>
        <taxon>Saccharomycotina</taxon>
        <taxon>Pichiomycetes</taxon>
        <taxon>Metschnikowiaceae</taxon>
        <taxon>Metschnikowia</taxon>
    </lineage>
</organism>
<evidence type="ECO:0000256" key="4">
    <source>
        <dbReference type="ARBA" id="ARBA00093447"/>
    </source>
</evidence>
<dbReference type="PANTHER" id="PTHR22602:SF0">
    <property type="entry name" value="TRANSFERASE CAF17, MITOCHONDRIAL-RELATED"/>
    <property type="match status" value="1"/>
</dbReference>
<evidence type="ECO:0000256" key="1">
    <source>
        <dbReference type="ARBA" id="ARBA00004305"/>
    </source>
</evidence>
<dbReference type="GO" id="GO:0032259">
    <property type="term" value="P:methylation"/>
    <property type="evidence" value="ECO:0007669"/>
    <property type="project" value="UniProtKB-KW"/>
</dbReference>